<feature type="domain" description="FAS1" evidence="2">
    <location>
        <begin position="56"/>
        <end position="200"/>
    </location>
</feature>
<keyword evidence="4" id="KW-1185">Reference proteome</keyword>
<dbReference type="PROSITE" id="PS50213">
    <property type="entry name" value="FAS1"/>
    <property type="match status" value="1"/>
</dbReference>
<feature type="chain" id="PRO_5045900907" evidence="1">
    <location>
        <begin position="24"/>
        <end position="204"/>
    </location>
</feature>
<dbReference type="InterPro" id="IPR036378">
    <property type="entry name" value="FAS1_dom_sf"/>
</dbReference>
<proteinExistence type="predicted"/>
<dbReference type="PANTHER" id="PTHR10900:SF77">
    <property type="entry name" value="FI19380P1"/>
    <property type="match status" value="1"/>
</dbReference>
<comment type="caution">
    <text evidence="3">The sequence shown here is derived from an EMBL/GenBank/DDBJ whole genome shotgun (WGS) entry which is preliminary data.</text>
</comment>
<dbReference type="RefSeq" id="WP_215353578.1">
    <property type="nucleotide sequence ID" value="NZ_BAAAFE010000007.1"/>
</dbReference>
<feature type="signal peptide" evidence="1">
    <location>
        <begin position="1"/>
        <end position="23"/>
    </location>
</feature>
<sequence length="204" mass="20603">MTKHMLLAAVVGAGLALAGCDKAAEAPKAETDTAATGDVVTASSNPTVGGAEMLPTRTIVENASASPIHKQLVAAVRQAGLVETLSGPGPFTVFAPTDDGFAQIPAVTRDGWMRPAQKDVLAGVLKYHVVPGKLTIADIEAKIAEGKGSATLKTADGQDLTATKSDGAILLTSASGNKALVTQGDVAQSNGVIHVVDAVLLPKM</sequence>
<organism evidence="3 4">
    <name type="scientific">Sphingopyxis soli</name>
    <dbReference type="NCBI Taxonomy" id="592051"/>
    <lineage>
        <taxon>Bacteria</taxon>
        <taxon>Pseudomonadati</taxon>
        <taxon>Pseudomonadota</taxon>
        <taxon>Alphaproteobacteria</taxon>
        <taxon>Sphingomonadales</taxon>
        <taxon>Sphingomonadaceae</taxon>
        <taxon>Sphingopyxis</taxon>
    </lineage>
</organism>
<dbReference type="Proteomes" id="UP001500738">
    <property type="component" value="Unassembled WGS sequence"/>
</dbReference>
<evidence type="ECO:0000259" key="2">
    <source>
        <dbReference type="PROSITE" id="PS50213"/>
    </source>
</evidence>
<dbReference type="SMART" id="SM00554">
    <property type="entry name" value="FAS1"/>
    <property type="match status" value="1"/>
</dbReference>
<dbReference type="SUPFAM" id="SSF82153">
    <property type="entry name" value="FAS1 domain"/>
    <property type="match status" value="1"/>
</dbReference>
<gene>
    <name evidence="3" type="ORF">GCM10009115_23040</name>
</gene>
<evidence type="ECO:0000256" key="1">
    <source>
        <dbReference type="SAM" id="SignalP"/>
    </source>
</evidence>
<keyword evidence="1" id="KW-0732">Signal</keyword>
<dbReference type="Gene3D" id="2.30.180.10">
    <property type="entry name" value="FAS1 domain"/>
    <property type="match status" value="1"/>
</dbReference>
<evidence type="ECO:0000313" key="3">
    <source>
        <dbReference type="EMBL" id="GAA0865241.1"/>
    </source>
</evidence>
<name>A0ABN1M8A6_9SPHN</name>
<accession>A0ABN1M8A6</accession>
<reference evidence="3 4" key="1">
    <citation type="journal article" date="2019" name="Int. J. Syst. Evol. Microbiol.">
        <title>The Global Catalogue of Microorganisms (GCM) 10K type strain sequencing project: providing services to taxonomists for standard genome sequencing and annotation.</title>
        <authorList>
            <consortium name="The Broad Institute Genomics Platform"/>
            <consortium name="The Broad Institute Genome Sequencing Center for Infectious Disease"/>
            <person name="Wu L."/>
            <person name="Ma J."/>
        </authorList>
    </citation>
    <scope>NUCLEOTIDE SEQUENCE [LARGE SCALE GENOMIC DNA]</scope>
    <source>
        <strain evidence="3 4">JCM 15910</strain>
    </source>
</reference>
<dbReference type="EMBL" id="BAAAFE010000007">
    <property type="protein sequence ID" value="GAA0865241.1"/>
    <property type="molecule type" value="Genomic_DNA"/>
</dbReference>
<dbReference type="PANTHER" id="PTHR10900">
    <property type="entry name" value="PERIOSTIN-RELATED"/>
    <property type="match status" value="1"/>
</dbReference>
<dbReference type="PROSITE" id="PS51257">
    <property type="entry name" value="PROKAR_LIPOPROTEIN"/>
    <property type="match status" value="1"/>
</dbReference>
<protein>
    <submittedName>
        <fullName evidence="3">Fasciclin domain-containing protein</fullName>
    </submittedName>
</protein>
<dbReference type="Pfam" id="PF02469">
    <property type="entry name" value="Fasciclin"/>
    <property type="match status" value="1"/>
</dbReference>
<dbReference type="InterPro" id="IPR000782">
    <property type="entry name" value="FAS1_domain"/>
</dbReference>
<dbReference type="InterPro" id="IPR050904">
    <property type="entry name" value="Adhesion/Biosynth-related"/>
</dbReference>
<evidence type="ECO:0000313" key="4">
    <source>
        <dbReference type="Proteomes" id="UP001500738"/>
    </source>
</evidence>